<dbReference type="InterPro" id="IPR015867">
    <property type="entry name" value="N-reg_PII/ATP_PRibTrfase_C"/>
</dbReference>
<gene>
    <name evidence="2" type="ORF">LMS43_00505</name>
</gene>
<dbReference type="PANTHER" id="PTHR23419:SF8">
    <property type="entry name" value="FI09726P"/>
    <property type="match status" value="1"/>
</dbReference>
<protein>
    <submittedName>
        <fullName evidence="2">Divalent-cation tolerance protein CutA</fullName>
    </submittedName>
</protein>
<evidence type="ECO:0000313" key="3">
    <source>
        <dbReference type="Proteomes" id="UP001168613"/>
    </source>
</evidence>
<name>A0ABT8EEP1_9BURK</name>
<sequence length="100" mass="11034">MTTVPDMMLAKRIAHYIVEEGLAACANLGQVGLSMYMWQGELQGSEEVSLTFKTTVARVPELAERLRSLHPYELPELLCVPVLGGYASYIDWVRTSTAAS</sequence>
<dbReference type="Proteomes" id="UP001168613">
    <property type="component" value="Unassembled WGS sequence"/>
</dbReference>
<reference evidence="2" key="1">
    <citation type="submission" date="2021-11" db="EMBL/GenBank/DDBJ databases">
        <title>Draft genome sequence of Alcaligenes endophyticus type strain CCUG 75668T.</title>
        <authorList>
            <person name="Salva-Serra F."/>
            <person name="Duran R.E."/>
            <person name="Seeger M."/>
            <person name="Moore E.R.B."/>
            <person name="Jaen-Luchoro D."/>
        </authorList>
    </citation>
    <scope>NUCLEOTIDE SEQUENCE</scope>
    <source>
        <strain evidence="2">CCUG 75668</strain>
    </source>
</reference>
<dbReference type="InterPro" id="IPR004323">
    <property type="entry name" value="Ion_tolerance_CutA"/>
</dbReference>
<organism evidence="2 3">
    <name type="scientific">Alcaligenes endophyticus</name>
    <dbReference type="NCBI Taxonomy" id="1929088"/>
    <lineage>
        <taxon>Bacteria</taxon>
        <taxon>Pseudomonadati</taxon>
        <taxon>Pseudomonadota</taxon>
        <taxon>Betaproteobacteria</taxon>
        <taxon>Burkholderiales</taxon>
        <taxon>Alcaligenaceae</taxon>
        <taxon>Alcaligenes</taxon>
    </lineage>
</organism>
<keyword evidence="3" id="KW-1185">Reference proteome</keyword>
<dbReference type="SUPFAM" id="SSF54913">
    <property type="entry name" value="GlnB-like"/>
    <property type="match status" value="1"/>
</dbReference>
<dbReference type="InterPro" id="IPR011322">
    <property type="entry name" value="N-reg_PII-like_a/b"/>
</dbReference>
<dbReference type="Pfam" id="PF03091">
    <property type="entry name" value="CutA1"/>
    <property type="match status" value="1"/>
</dbReference>
<evidence type="ECO:0000256" key="1">
    <source>
        <dbReference type="ARBA" id="ARBA00010169"/>
    </source>
</evidence>
<accession>A0ABT8EEP1</accession>
<dbReference type="EMBL" id="JAJHNU010000001">
    <property type="protein sequence ID" value="MDN4119760.1"/>
    <property type="molecule type" value="Genomic_DNA"/>
</dbReference>
<dbReference type="PANTHER" id="PTHR23419">
    <property type="entry name" value="DIVALENT CATION TOLERANCE CUTA-RELATED"/>
    <property type="match status" value="1"/>
</dbReference>
<proteinExistence type="inferred from homology"/>
<dbReference type="Gene3D" id="3.30.70.120">
    <property type="match status" value="1"/>
</dbReference>
<comment type="caution">
    <text evidence="2">The sequence shown here is derived from an EMBL/GenBank/DDBJ whole genome shotgun (WGS) entry which is preliminary data.</text>
</comment>
<comment type="similarity">
    <text evidence="1">Belongs to the CutA family.</text>
</comment>
<evidence type="ECO:0000313" key="2">
    <source>
        <dbReference type="EMBL" id="MDN4119760.1"/>
    </source>
</evidence>